<evidence type="ECO:0000256" key="2">
    <source>
        <dbReference type="ARBA" id="ARBA00009477"/>
    </source>
</evidence>
<keyword evidence="3" id="KW-0813">Transport</keyword>
<evidence type="ECO:0000259" key="7">
    <source>
        <dbReference type="Pfam" id="PF25917"/>
    </source>
</evidence>
<dbReference type="Gene3D" id="2.40.420.20">
    <property type="match status" value="1"/>
</dbReference>
<feature type="signal peptide" evidence="5">
    <location>
        <begin position="1"/>
        <end position="20"/>
    </location>
</feature>
<evidence type="ECO:0000259" key="8">
    <source>
        <dbReference type="Pfam" id="PF25954"/>
    </source>
</evidence>
<dbReference type="InterPro" id="IPR006143">
    <property type="entry name" value="RND_pump_MFP"/>
</dbReference>
<dbReference type="PROSITE" id="PS51257">
    <property type="entry name" value="PROKAR_LIPOPROTEIN"/>
    <property type="match status" value="1"/>
</dbReference>
<dbReference type="Pfam" id="PF25967">
    <property type="entry name" value="RND-MFP_C"/>
    <property type="match status" value="1"/>
</dbReference>
<dbReference type="Pfam" id="PF25917">
    <property type="entry name" value="BSH_RND"/>
    <property type="match status" value="1"/>
</dbReference>
<keyword evidence="11" id="KW-1185">Reference proteome</keyword>
<dbReference type="Proteomes" id="UP000580856">
    <property type="component" value="Unassembled WGS sequence"/>
</dbReference>
<dbReference type="InterPro" id="IPR058792">
    <property type="entry name" value="Beta-barrel_RND_2"/>
</dbReference>
<dbReference type="NCBIfam" id="TIGR01730">
    <property type="entry name" value="RND_mfp"/>
    <property type="match status" value="1"/>
</dbReference>
<feature type="domain" description="Multidrug resistance protein MdtA-like C-terminal permuted SH3" evidence="9">
    <location>
        <begin position="288"/>
        <end position="346"/>
    </location>
</feature>
<dbReference type="Pfam" id="PF25954">
    <property type="entry name" value="Beta-barrel_RND_2"/>
    <property type="match status" value="1"/>
</dbReference>
<feature type="domain" description="Multidrug resistance protein MdtA-like barrel-sandwich hybrid" evidence="7">
    <location>
        <begin position="67"/>
        <end position="201"/>
    </location>
</feature>
<comment type="caution">
    <text evidence="10">The sequence shown here is derived from an EMBL/GenBank/DDBJ whole genome shotgun (WGS) entry which is preliminary data.</text>
</comment>
<protein>
    <submittedName>
        <fullName evidence="10">RND family efflux transporter MFP subunit</fullName>
    </submittedName>
</protein>
<feature type="domain" description="Multidrug resistance protein MdtA-like alpha-helical hairpin" evidence="6">
    <location>
        <begin position="103"/>
        <end position="170"/>
    </location>
</feature>
<dbReference type="Gene3D" id="1.10.287.470">
    <property type="entry name" value="Helix hairpin bin"/>
    <property type="match status" value="1"/>
</dbReference>
<evidence type="ECO:0000313" key="10">
    <source>
        <dbReference type="EMBL" id="NJB67248.1"/>
    </source>
</evidence>
<feature type="domain" description="CusB-like beta-barrel" evidence="8">
    <location>
        <begin position="208"/>
        <end position="276"/>
    </location>
</feature>
<reference evidence="10 11" key="1">
    <citation type="submission" date="2020-03" db="EMBL/GenBank/DDBJ databases">
        <title>Genomic Encyclopedia of Type Strains, Phase IV (KMG-IV): sequencing the most valuable type-strain genomes for metagenomic binning, comparative biology and taxonomic classification.</title>
        <authorList>
            <person name="Goeker M."/>
        </authorList>
    </citation>
    <scope>NUCLEOTIDE SEQUENCE [LARGE SCALE GENOMIC DNA]</scope>
    <source>
        <strain evidence="10 11">DSM 24233</strain>
    </source>
</reference>
<dbReference type="AlphaFoldDB" id="A0A846QG11"/>
<dbReference type="GO" id="GO:1990281">
    <property type="term" value="C:efflux pump complex"/>
    <property type="evidence" value="ECO:0007669"/>
    <property type="project" value="TreeGrafter"/>
</dbReference>
<comment type="subcellular location">
    <subcellularLocation>
        <location evidence="1">Cell envelope</location>
    </subcellularLocation>
</comment>
<accession>A0A846QG11</accession>
<dbReference type="Gene3D" id="2.40.30.170">
    <property type="match status" value="1"/>
</dbReference>
<organism evidence="10 11">
    <name type="scientific">Desulfobaculum xiamenense</name>
    <dbReference type="NCBI Taxonomy" id="995050"/>
    <lineage>
        <taxon>Bacteria</taxon>
        <taxon>Pseudomonadati</taxon>
        <taxon>Thermodesulfobacteriota</taxon>
        <taxon>Desulfovibrionia</taxon>
        <taxon>Desulfovibrionales</taxon>
        <taxon>Desulfovibrionaceae</taxon>
        <taxon>Desulfobaculum</taxon>
    </lineage>
</organism>
<dbReference type="Gene3D" id="2.40.50.100">
    <property type="match status" value="1"/>
</dbReference>
<evidence type="ECO:0000256" key="5">
    <source>
        <dbReference type="SAM" id="SignalP"/>
    </source>
</evidence>
<dbReference type="PANTHER" id="PTHR30469:SF20">
    <property type="entry name" value="EFFLUX RND TRANSPORTER PERIPLASMIC ADAPTOR SUBUNIT"/>
    <property type="match status" value="1"/>
</dbReference>
<keyword evidence="5" id="KW-0732">Signal</keyword>
<evidence type="ECO:0000259" key="9">
    <source>
        <dbReference type="Pfam" id="PF25967"/>
    </source>
</evidence>
<evidence type="ECO:0000256" key="1">
    <source>
        <dbReference type="ARBA" id="ARBA00004196"/>
    </source>
</evidence>
<keyword evidence="4" id="KW-0175">Coiled coil</keyword>
<name>A0A846QG11_9BACT</name>
<evidence type="ECO:0000313" key="11">
    <source>
        <dbReference type="Proteomes" id="UP000580856"/>
    </source>
</evidence>
<evidence type="ECO:0000259" key="6">
    <source>
        <dbReference type="Pfam" id="PF25876"/>
    </source>
</evidence>
<evidence type="ECO:0000256" key="4">
    <source>
        <dbReference type="SAM" id="Coils"/>
    </source>
</evidence>
<sequence length="367" mass="39360">MRFLRTCCAACVVALCVAVAGCGNGETERKTVVRPVVTVTVPDPETGRQRAFPGTARAAIETRLSFRVPGEIEELPARIGMRVRKGDLVARLDPTDYRLQVGRAEAATAQAEAALAQARADWERTRALYEVGNTSRRDLDRARAQFDASEASLKASRRQLELARQQLKYTVLSAPVDGALAEVPVDVHQTVAAGQPVALLTAGDRMQVEVGIPDSLITSVHAGDKVTVRFDALPGEDFPGAVIEVGVESRAVSTYPVKVALEQASPHVRAGMSGEAVFSFDLRETTMLVPPVAVAGRSGGERYVWIADPEAGTVSRRDVTVGQLTSRGLEVLSGLRPGERLVVRGVNSLVEGQRVRVMDMPSEEAAQ</sequence>
<dbReference type="InterPro" id="IPR058625">
    <property type="entry name" value="MdtA-like_BSH"/>
</dbReference>
<dbReference type="SUPFAM" id="SSF111369">
    <property type="entry name" value="HlyD-like secretion proteins"/>
    <property type="match status" value="1"/>
</dbReference>
<dbReference type="GO" id="GO:0015562">
    <property type="term" value="F:efflux transmembrane transporter activity"/>
    <property type="evidence" value="ECO:0007669"/>
    <property type="project" value="InterPro"/>
</dbReference>
<dbReference type="Pfam" id="PF25876">
    <property type="entry name" value="HH_MFP_RND"/>
    <property type="match status" value="1"/>
</dbReference>
<feature type="chain" id="PRO_5032916718" evidence="5">
    <location>
        <begin position="21"/>
        <end position="367"/>
    </location>
</feature>
<gene>
    <name evidence="10" type="ORF">GGQ74_000888</name>
</gene>
<dbReference type="EMBL" id="JAATJA010000001">
    <property type="protein sequence ID" value="NJB67248.1"/>
    <property type="molecule type" value="Genomic_DNA"/>
</dbReference>
<evidence type="ECO:0000256" key="3">
    <source>
        <dbReference type="ARBA" id="ARBA00022448"/>
    </source>
</evidence>
<dbReference type="RefSeq" id="WP_167940317.1">
    <property type="nucleotide sequence ID" value="NZ_JAATJA010000001.1"/>
</dbReference>
<dbReference type="InterPro" id="IPR058627">
    <property type="entry name" value="MdtA-like_C"/>
</dbReference>
<dbReference type="PANTHER" id="PTHR30469">
    <property type="entry name" value="MULTIDRUG RESISTANCE PROTEIN MDTA"/>
    <property type="match status" value="1"/>
</dbReference>
<dbReference type="InterPro" id="IPR058624">
    <property type="entry name" value="MdtA-like_HH"/>
</dbReference>
<comment type="similarity">
    <text evidence="2">Belongs to the membrane fusion protein (MFP) (TC 8.A.1) family.</text>
</comment>
<feature type="coiled-coil region" evidence="4">
    <location>
        <begin position="101"/>
        <end position="166"/>
    </location>
</feature>
<proteinExistence type="inferred from homology"/>